<evidence type="ECO:0000313" key="1">
    <source>
        <dbReference type="EMBL" id="KAL0580492.1"/>
    </source>
</evidence>
<keyword evidence="2" id="KW-1185">Reference proteome</keyword>
<dbReference type="InterPro" id="IPR025638">
    <property type="entry name" value="DUF4336"/>
</dbReference>
<dbReference type="SUPFAM" id="SSF56281">
    <property type="entry name" value="Metallo-hydrolase/oxidoreductase"/>
    <property type="match status" value="1"/>
</dbReference>
<dbReference type="Proteomes" id="UP001465976">
    <property type="component" value="Unassembled WGS sequence"/>
</dbReference>
<name>A0ABR3FY74_9AGAR</name>
<dbReference type="EMBL" id="JBAHYK010000030">
    <property type="protein sequence ID" value="KAL0580492.1"/>
    <property type="molecule type" value="Genomic_DNA"/>
</dbReference>
<reference evidence="1 2" key="1">
    <citation type="submission" date="2024-02" db="EMBL/GenBank/DDBJ databases">
        <title>A draft genome for the cacao thread blight pathogen Marasmius crinis-equi.</title>
        <authorList>
            <person name="Cohen S.P."/>
            <person name="Baruah I.K."/>
            <person name="Amoako-Attah I."/>
            <person name="Bukari Y."/>
            <person name="Meinhardt L.W."/>
            <person name="Bailey B.A."/>
        </authorList>
    </citation>
    <scope>NUCLEOTIDE SEQUENCE [LARGE SCALE GENOMIC DNA]</scope>
    <source>
        <strain evidence="1 2">GH-76</strain>
    </source>
</reference>
<accession>A0ABR3FY74</accession>
<proteinExistence type="predicted"/>
<dbReference type="InterPro" id="IPR036866">
    <property type="entry name" value="RibonucZ/Hydroxyglut_hydro"/>
</dbReference>
<dbReference type="PANTHER" id="PTHR33835">
    <property type="entry name" value="YALI0C07656P"/>
    <property type="match status" value="1"/>
</dbReference>
<gene>
    <name evidence="1" type="ORF">V5O48_001562</name>
</gene>
<comment type="caution">
    <text evidence="1">The sequence shown here is derived from an EMBL/GenBank/DDBJ whole genome shotgun (WGS) entry which is preliminary data.</text>
</comment>
<dbReference type="Pfam" id="PF14234">
    <property type="entry name" value="DUF4336"/>
    <property type="match status" value="1"/>
</dbReference>
<protein>
    <submittedName>
        <fullName evidence="1">Uncharacterized protein</fullName>
    </submittedName>
</protein>
<dbReference type="Gene3D" id="3.60.15.10">
    <property type="entry name" value="Ribonuclease Z/Hydroxyacylglutathione hydrolase-like"/>
    <property type="match status" value="1"/>
</dbReference>
<sequence>MSSKLIPSKPDQVMVIRDLVPNIITTCSAPFNRFGRFKIGGRGTLVRMNNGSVAVFSPIALTEEVKKKVASMGEVKYITALDYEHHIFLAPWHKEYPNAKVIGPEGLKEKRAKQGEEDVPFAVVFDATKKLETKVDPEFDAEFEYEYIHVHPNKELVFNHKPTKTLIEADLLFNLPATEQYSKSDDNPRSGFFTKIFSALMNTHGEALAQRRLIWYGTSSTNRTAFNESIARINAWDFERLIPCHGDVLEKDGKTVFEKIMKWHLDAGSKPK</sequence>
<evidence type="ECO:0000313" key="2">
    <source>
        <dbReference type="Proteomes" id="UP001465976"/>
    </source>
</evidence>
<organism evidence="1 2">
    <name type="scientific">Marasmius crinis-equi</name>
    <dbReference type="NCBI Taxonomy" id="585013"/>
    <lineage>
        <taxon>Eukaryota</taxon>
        <taxon>Fungi</taxon>
        <taxon>Dikarya</taxon>
        <taxon>Basidiomycota</taxon>
        <taxon>Agaricomycotina</taxon>
        <taxon>Agaricomycetes</taxon>
        <taxon>Agaricomycetidae</taxon>
        <taxon>Agaricales</taxon>
        <taxon>Marasmiineae</taxon>
        <taxon>Marasmiaceae</taxon>
        <taxon>Marasmius</taxon>
    </lineage>
</organism>
<dbReference type="PANTHER" id="PTHR33835:SF1">
    <property type="entry name" value="METALLO-BETA-LACTAMASE DOMAIN-CONTAINING PROTEIN"/>
    <property type="match status" value="1"/>
</dbReference>